<evidence type="ECO:0000313" key="5">
    <source>
        <dbReference type="Proteomes" id="UP000002729"/>
    </source>
</evidence>
<feature type="compositionally biased region" description="Acidic residues" evidence="3">
    <location>
        <begin position="613"/>
        <end position="623"/>
    </location>
</feature>
<evidence type="ECO:0000256" key="1">
    <source>
        <dbReference type="ARBA" id="ARBA00023121"/>
    </source>
</evidence>
<dbReference type="SUPFAM" id="SSF48403">
    <property type="entry name" value="Ankyrin repeat"/>
    <property type="match status" value="1"/>
</dbReference>
<feature type="region of interest" description="Disordered" evidence="3">
    <location>
        <begin position="386"/>
        <end position="411"/>
    </location>
</feature>
<dbReference type="PROSITE" id="PS50088">
    <property type="entry name" value="ANK_REPEAT"/>
    <property type="match status" value="1"/>
</dbReference>
<dbReference type="KEGG" id="aaf:AURANDRAFT_72280"/>
<accession>F0YI26</accession>
<dbReference type="eggNOG" id="ENOG502S9R3">
    <property type="taxonomic scope" value="Eukaryota"/>
</dbReference>
<dbReference type="GeneID" id="20228633"/>
<protein>
    <submittedName>
        <fullName evidence="4">Uncharacterized protein</fullName>
    </submittedName>
</protein>
<dbReference type="PANTHER" id="PTHR24119">
    <property type="entry name" value="ACYL-COA-BINDING DOMAIN-CONTAINING PROTEIN 6"/>
    <property type="match status" value="1"/>
</dbReference>
<feature type="region of interest" description="Disordered" evidence="3">
    <location>
        <begin position="585"/>
        <end position="636"/>
    </location>
</feature>
<dbReference type="InterPro" id="IPR002110">
    <property type="entry name" value="Ankyrin_rpt"/>
</dbReference>
<dbReference type="Proteomes" id="UP000002729">
    <property type="component" value="Unassembled WGS sequence"/>
</dbReference>
<dbReference type="AlphaFoldDB" id="F0YI26"/>
<dbReference type="RefSeq" id="XP_009040142.1">
    <property type="nucleotide sequence ID" value="XM_009041894.1"/>
</dbReference>
<dbReference type="GO" id="GO:0000062">
    <property type="term" value="F:fatty-acyl-CoA binding"/>
    <property type="evidence" value="ECO:0007669"/>
    <property type="project" value="TreeGrafter"/>
</dbReference>
<keyword evidence="1" id="KW-0446">Lipid-binding</keyword>
<sequence>MTACALHIYVCEPHEHDKDRIVFFDLVLLGGHGQAFRVRRHRLDALEVVSHLGLGHARLTSVTWWCEHGQGGIYARLVEQFEVVDESLRLRSPDSLNSWLGHGFDFKRLVARTLALIGAISLDTSRPGNERVVYAATERSVDYGRREEEWRPVEGYCFGKDAAAQGLRNPPPWDDEDITWQGAVRSSVPSLAVAVCGHVDRALVVPGLCVVGPPGLRFAVNICFARGLLPDRHHDDADVDQSGAAMPCADLPQISTRASDALGVGRHNRLLRDTRPFFSPSGSFFAQVATFSRDTTPGSLKGVKIAVTMALDFIVLAPKQTSWDTANLNPPSVFECPRDITIPLARGSDATGRAARASLESRVTDEFSTRLVVLTACETDLDWQPASECDEGRSDVPAHWGTPPTTPTHRRAAPCVDDRGFRLKTVSVLLVPVLDMDTRVFSLTQFGATPNKGSLTGRSTRHSEELCTEVLSRSRTIDDYVHILRKTRHQGSNDPGFYTVHLRHVGFRALSRGGLAAFVKRLKAERERLPAWKRQERRYGIASYDDDLLSHTIRAHWLRKELEAREARLAQKIVDGRALLADRKRRKSQALRNDAQDEIYGDGPADGQVRGSDDDDNDDDADAESALTGPGESLNGRDALVASDGVVHMLAHKLGISSLHVAQSAGNVRLVRDAEAREIFEEATEHPEVDLALLDRSPIEDDDRDIDEGVIPPLELGVKPGDPDGSHNAWRRLHRDKKHDVNGSVTMRASFIEARIQGAVDSVVNTASRPTIVGMVHPASGISYEPMTFQTLSDDCILITDILEATVRALEREKNMTPDAAMGAKDRLLAQSGKATATNADIFSELENLCFVRCKLGHCDGVEECLDQEVSIENRDAHGNTLIIIAAQQNSKKMLKMLLRRGADINAQNSTGCTALHYTNEYKFDALTEYVLGKGGDDTLLNMKGFTCYEGIDGVK</sequence>
<dbReference type="InParanoid" id="F0YI26"/>
<feature type="repeat" description="ANK" evidence="2">
    <location>
        <begin position="878"/>
        <end position="910"/>
    </location>
</feature>
<evidence type="ECO:0000256" key="2">
    <source>
        <dbReference type="PROSITE-ProRule" id="PRU00023"/>
    </source>
</evidence>
<evidence type="ECO:0000256" key="3">
    <source>
        <dbReference type="SAM" id="MobiDB-lite"/>
    </source>
</evidence>
<dbReference type="InterPro" id="IPR036770">
    <property type="entry name" value="Ankyrin_rpt-contain_sf"/>
</dbReference>
<dbReference type="PROSITE" id="PS50297">
    <property type="entry name" value="ANK_REP_REGION"/>
    <property type="match status" value="1"/>
</dbReference>
<reference evidence="4 5" key="1">
    <citation type="journal article" date="2011" name="Proc. Natl. Acad. Sci. U.S.A.">
        <title>Niche of harmful alga Aureococcus anophagefferens revealed through ecogenomics.</title>
        <authorList>
            <person name="Gobler C.J."/>
            <person name="Berry D.L."/>
            <person name="Dyhrman S.T."/>
            <person name="Wilhelm S.W."/>
            <person name="Salamov A."/>
            <person name="Lobanov A.V."/>
            <person name="Zhang Y."/>
            <person name="Collier J.L."/>
            <person name="Wurch L.L."/>
            <person name="Kustka A.B."/>
            <person name="Dill B.D."/>
            <person name="Shah M."/>
            <person name="VerBerkmoes N.C."/>
            <person name="Kuo A."/>
            <person name="Terry A."/>
            <person name="Pangilinan J."/>
            <person name="Lindquist E.A."/>
            <person name="Lucas S."/>
            <person name="Paulsen I.T."/>
            <person name="Hattenrath-Lehmann T.K."/>
            <person name="Talmage S.C."/>
            <person name="Walker E.A."/>
            <person name="Koch F."/>
            <person name="Burson A.M."/>
            <person name="Marcoval M.A."/>
            <person name="Tang Y.Z."/>
            <person name="Lecleir G.R."/>
            <person name="Coyne K.J."/>
            <person name="Berg G.M."/>
            <person name="Bertrand E.M."/>
            <person name="Saito M.A."/>
            <person name="Gladyshev V.N."/>
            <person name="Grigoriev I.V."/>
        </authorList>
    </citation>
    <scope>NUCLEOTIDE SEQUENCE [LARGE SCALE GENOMIC DNA]</scope>
    <source>
        <strain evidence="5">CCMP 1984</strain>
    </source>
</reference>
<organism evidence="5">
    <name type="scientific">Aureococcus anophagefferens</name>
    <name type="common">Harmful bloom alga</name>
    <dbReference type="NCBI Taxonomy" id="44056"/>
    <lineage>
        <taxon>Eukaryota</taxon>
        <taxon>Sar</taxon>
        <taxon>Stramenopiles</taxon>
        <taxon>Ochrophyta</taxon>
        <taxon>Pelagophyceae</taxon>
        <taxon>Pelagomonadales</taxon>
        <taxon>Pelagomonadaceae</taxon>
        <taxon>Aureococcus</taxon>
    </lineage>
</organism>
<evidence type="ECO:0000313" key="4">
    <source>
        <dbReference type="EMBL" id="EGB05241.1"/>
    </source>
</evidence>
<dbReference type="SMART" id="SM00248">
    <property type="entry name" value="ANK"/>
    <property type="match status" value="2"/>
</dbReference>
<proteinExistence type="predicted"/>
<dbReference type="Pfam" id="PF12796">
    <property type="entry name" value="Ank_2"/>
    <property type="match status" value="1"/>
</dbReference>
<dbReference type="OrthoDB" id="341259at2759"/>
<keyword evidence="2" id="KW-0040">ANK repeat</keyword>
<dbReference type="Gene3D" id="1.25.40.20">
    <property type="entry name" value="Ankyrin repeat-containing domain"/>
    <property type="match status" value="1"/>
</dbReference>
<dbReference type="PANTHER" id="PTHR24119:SF0">
    <property type="entry name" value="ACYL-COA-BINDING DOMAIN-CONTAINING PROTEIN 6"/>
    <property type="match status" value="1"/>
</dbReference>
<name>F0YI26_AURAN</name>
<keyword evidence="5" id="KW-1185">Reference proteome</keyword>
<dbReference type="EMBL" id="GL833143">
    <property type="protein sequence ID" value="EGB05241.1"/>
    <property type="molecule type" value="Genomic_DNA"/>
</dbReference>
<gene>
    <name evidence="4" type="ORF">AURANDRAFT_72280</name>
</gene>